<dbReference type="RefSeq" id="WP_019726256.1">
    <property type="nucleotide sequence ID" value="NZ_BSAU01000005.1"/>
</dbReference>
<dbReference type="EMBL" id="KT454971">
    <property type="protein sequence ID" value="ALI58738.1"/>
    <property type="molecule type" value="Genomic_DNA"/>
</dbReference>
<evidence type="ECO:0000259" key="1">
    <source>
        <dbReference type="Pfam" id="PF20276"/>
    </source>
</evidence>
<organism evidence="2">
    <name type="scientific">Pseudomonas aeruginosa</name>
    <dbReference type="NCBI Taxonomy" id="287"/>
    <lineage>
        <taxon>Bacteria</taxon>
        <taxon>Pseudomonadati</taxon>
        <taxon>Pseudomonadota</taxon>
        <taxon>Gammaproteobacteria</taxon>
        <taxon>Pseudomonadales</taxon>
        <taxon>Pseudomonadaceae</taxon>
        <taxon>Pseudomonas</taxon>
    </lineage>
</organism>
<dbReference type="AlphaFoldDB" id="A0A0N9ZPE1"/>
<sequence length="477" mass="53627">MAFDASPSWSGFNYQGKVALHYALTLINAQPVNHDFSTTDLMLEANEDFEILVNGNSVSFHQVKAYNSSTFEEYSDALFGLTIELDKRAGVSGYIHTWKKINDRPGFIGLLESVKNDFSKVLKEYRDSEPKTGVTILETAAAGGNNLKKKASILKASLPGFDADALAETIDSIVIQESDALARLASYVYEDGNAFCDLSDINNKIKNQLSIALASREIEITDEQLEKAFDYFLGVIDNYIIERHKTKTDALARPIKFEEIISILNFDHEDVSKHYIACRFKDRFSRLIDDYLSDEDDYPHPAPELCNLKAAQKLLLSLPPLELWEHYRHFSPQLHLDSGNNTDNAFSASDDGIRHCLLKILHEIDFSRLAQEAERFRFSYRCATTPPQGYLPTTIMPVGRISYTIRQLSTNPCLGELLYEIPNLIYCGTEVHPFSPDSDKSTTVPRAAAEDTRAKRDDILPLINLLPLEQAKGVLAK</sequence>
<evidence type="ECO:0000313" key="2">
    <source>
        <dbReference type="EMBL" id="ALI58738.1"/>
    </source>
</evidence>
<gene>
    <name evidence="2" type="ORF">CCBH4851_00032</name>
</gene>
<feature type="domain" description="ABC-three component systems C-terminal" evidence="1">
    <location>
        <begin position="186"/>
        <end position="428"/>
    </location>
</feature>
<name>A0A0N9ZPE1_PSEAI</name>
<protein>
    <recommendedName>
        <fullName evidence="1">ABC-three component systems C-terminal domain-containing protein</fullName>
    </recommendedName>
</protein>
<dbReference type="InterPro" id="IPR046920">
    <property type="entry name" value="ABC-3C_CTD1"/>
</dbReference>
<reference evidence="2" key="1">
    <citation type="submission" date="2015-08" db="EMBL/GenBank/DDBJ databases">
        <title>Pseudomonas aeruginosa strain CCBH4851 chromosome region.</title>
        <authorList>
            <person name="Silveira M.C."/>
            <person name="Carvalho-Assef A.P.D."/>
            <person name="Albano R.M."/>
        </authorList>
    </citation>
    <scope>NUCLEOTIDE SEQUENCE</scope>
    <source>
        <strain evidence="2">CCBH4851</strain>
    </source>
</reference>
<proteinExistence type="predicted"/>
<accession>A0A0N9ZPE1</accession>
<dbReference type="PATRIC" id="fig|287.2965.peg.2836"/>
<dbReference type="Pfam" id="PF20276">
    <property type="entry name" value="CTD1"/>
    <property type="match status" value="1"/>
</dbReference>